<evidence type="ECO:0000256" key="8">
    <source>
        <dbReference type="ARBA" id="ARBA00022741"/>
    </source>
</evidence>
<evidence type="ECO:0000256" key="1">
    <source>
        <dbReference type="ARBA" id="ARBA00001946"/>
    </source>
</evidence>
<feature type="binding site" evidence="14">
    <location>
        <begin position="24"/>
        <end position="28"/>
    </location>
    <ligand>
        <name>ADP</name>
        <dbReference type="ChEBI" id="CHEBI:456216"/>
        <note>allosteric activator; ligand shared between dimeric partners</note>
    </ligand>
</feature>
<evidence type="ECO:0000256" key="9">
    <source>
        <dbReference type="ARBA" id="ARBA00022777"/>
    </source>
</evidence>
<evidence type="ECO:0000313" key="16">
    <source>
        <dbReference type="EMBL" id="CRF32013.1"/>
    </source>
</evidence>
<evidence type="ECO:0000256" key="4">
    <source>
        <dbReference type="ARBA" id="ARBA00022490"/>
    </source>
</evidence>
<gene>
    <name evidence="14 16" type="primary">pfkA</name>
    <name evidence="16" type="ORF">BRSU_0517</name>
</gene>
<evidence type="ECO:0000256" key="11">
    <source>
        <dbReference type="ARBA" id="ARBA00022842"/>
    </source>
</evidence>
<evidence type="ECO:0000256" key="12">
    <source>
        <dbReference type="ARBA" id="ARBA00023152"/>
    </source>
</evidence>
<comment type="caution">
    <text evidence="14">Lacks conserved residue(s) required for the propagation of feature annotation.</text>
</comment>
<dbReference type="Pfam" id="PF00365">
    <property type="entry name" value="PFK"/>
    <property type="match status" value="1"/>
</dbReference>
<dbReference type="SUPFAM" id="SSF53784">
    <property type="entry name" value="Phosphofructokinase"/>
    <property type="match status" value="1"/>
</dbReference>
<feature type="binding site" evidence="14">
    <location>
        <position position="14"/>
    </location>
    <ligand>
        <name>ATP</name>
        <dbReference type="ChEBI" id="CHEBI:30616"/>
    </ligand>
</feature>
<keyword evidence="4 14" id="KW-0963">Cytoplasm</keyword>
<dbReference type="GO" id="GO:0016208">
    <property type="term" value="F:AMP binding"/>
    <property type="evidence" value="ECO:0007669"/>
    <property type="project" value="TreeGrafter"/>
</dbReference>
<keyword evidence="17" id="KW-1185">Reference proteome</keyword>
<keyword evidence="6 14" id="KW-0808">Transferase</keyword>
<evidence type="ECO:0000256" key="6">
    <source>
        <dbReference type="ARBA" id="ARBA00022679"/>
    </source>
</evidence>
<dbReference type="InterPro" id="IPR035966">
    <property type="entry name" value="PKF_sf"/>
</dbReference>
<accession>A0A0G4K571</accession>
<keyword evidence="10 14" id="KW-0067">ATP-binding</keyword>
<comment type="cofactor">
    <cofactor evidence="1 14">
        <name>Mg(2+)</name>
        <dbReference type="ChEBI" id="CHEBI:18420"/>
    </cofactor>
</comment>
<comment type="subunit">
    <text evidence="14">Homotetramer.</text>
</comment>
<feature type="binding site" description="in other chain" evidence="14">
    <location>
        <begin position="174"/>
        <end position="176"/>
    </location>
    <ligand>
        <name>substrate</name>
        <note>ligand shared between dimeric partners</note>
    </ligand>
</feature>
<feature type="binding site" description="in other chain" evidence="14">
    <location>
        <begin position="256"/>
        <end position="259"/>
    </location>
    <ligand>
        <name>substrate</name>
        <note>ligand shared between dimeric partners</note>
    </ligand>
</feature>
<dbReference type="GO" id="GO:0003872">
    <property type="term" value="F:6-phosphofructokinase activity"/>
    <property type="evidence" value="ECO:0007669"/>
    <property type="project" value="UniProtKB-UniRule"/>
</dbReference>
<keyword evidence="9 14" id="KW-0418">Kinase</keyword>
<dbReference type="EMBL" id="CVLB01000001">
    <property type="protein sequence ID" value="CRF32013.1"/>
    <property type="molecule type" value="Genomic_DNA"/>
</dbReference>
<feature type="binding site" evidence="14">
    <location>
        <position position="167"/>
    </location>
    <ligand>
        <name>substrate</name>
        <note>ligand shared between dimeric partners</note>
    </ligand>
</feature>
<feature type="binding site" description="in other chain" evidence="14">
    <location>
        <position position="227"/>
    </location>
    <ligand>
        <name>substrate</name>
        <note>ligand shared between dimeric partners</note>
    </ligand>
</feature>
<reference evidence="17" key="1">
    <citation type="submission" date="2015-04" db="EMBL/GenBank/DDBJ databases">
        <authorList>
            <person name="Mushtaq Mamoona"/>
        </authorList>
    </citation>
    <scope>NUCLEOTIDE SEQUENCE [LARGE SCALE GENOMIC DNA]</scope>
    <source>
        <strain evidence="17">AN4859/03</strain>
    </source>
</reference>
<keyword evidence="5 14" id="KW-0021">Allosteric enzyme</keyword>
<keyword evidence="8 14" id="KW-0547">Nucleotide-binding</keyword>
<evidence type="ECO:0000313" key="17">
    <source>
        <dbReference type="Proteomes" id="UP000043763"/>
    </source>
</evidence>
<dbReference type="RefSeq" id="WP_048593649.1">
    <property type="nucleotide sequence ID" value="NZ_CVLB01000001.1"/>
</dbReference>
<dbReference type="GO" id="GO:0005945">
    <property type="term" value="C:6-phosphofructokinase complex"/>
    <property type="evidence" value="ECO:0007669"/>
    <property type="project" value="TreeGrafter"/>
</dbReference>
<dbReference type="GO" id="GO:0048029">
    <property type="term" value="F:monosaccharide binding"/>
    <property type="evidence" value="ECO:0007669"/>
    <property type="project" value="TreeGrafter"/>
</dbReference>
<dbReference type="InterPro" id="IPR012828">
    <property type="entry name" value="PFKA_ATP_prok"/>
</dbReference>
<comment type="activity regulation">
    <text evidence="14">Allosterically activated by ADP and other diphosphonucleosides, and allosterically inhibited by phosphoenolpyruvate.</text>
</comment>
<dbReference type="PIRSF" id="PIRSF000532">
    <property type="entry name" value="ATP_PFK_prok"/>
    <property type="match status" value="1"/>
</dbReference>
<feature type="binding site" evidence="14">
    <location>
        <position position="106"/>
    </location>
    <ligand>
        <name>Mg(2+)</name>
        <dbReference type="ChEBI" id="CHEBI:18420"/>
        <note>catalytic</note>
    </ligand>
</feature>
<dbReference type="HAMAP" id="MF_00339">
    <property type="entry name" value="Phosphofructokinase_I_B1"/>
    <property type="match status" value="1"/>
</dbReference>
<dbReference type="UniPathway" id="UPA00109">
    <property type="reaction ID" value="UER00182"/>
</dbReference>
<keyword evidence="11 14" id="KW-0460">Magnesium</keyword>
<feature type="binding site" description="in other chain" evidence="14">
    <location>
        <position position="159"/>
    </location>
    <ligand>
        <name>ADP</name>
        <dbReference type="ChEBI" id="CHEBI:456216"/>
        <note>allosteric activator; ligand shared between dimeric partners</note>
    </ligand>
</feature>
<dbReference type="FunFam" id="3.40.50.450:FF:000001">
    <property type="entry name" value="ATP-dependent 6-phosphofructokinase"/>
    <property type="match status" value="1"/>
</dbReference>
<dbReference type="PANTHER" id="PTHR13697:SF4">
    <property type="entry name" value="ATP-DEPENDENT 6-PHOSPHOFRUCTOKINASE"/>
    <property type="match status" value="1"/>
</dbReference>
<feature type="active site" description="Proton acceptor" evidence="14">
    <location>
        <position position="132"/>
    </location>
</feature>
<feature type="binding site" description="in other chain" evidence="14">
    <location>
        <begin position="130"/>
        <end position="132"/>
    </location>
    <ligand>
        <name>substrate</name>
        <note>ligand shared between dimeric partners</note>
    </ligand>
</feature>
<comment type="subcellular location">
    <subcellularLocation>
        <location evidence="2 14">Cytoplasm</location>
    </subcellularLocation>
</comment>
<sequence>MADIKRIGVLTSGGDASGMNPAIRSVVRTAIANGLEVMGIKEGYQGLMYNDVYQMNAGSVGGIINHGGTILFSARSPEFQTEEGMKKAADNMKYHGIDALIVIGGDGTYKGALDFYNHHPEYPIVAIPGTIDNDIFGTDYTIGYDTAVNVAMDAIDKLRDTATSHGRCFVVEVMGRHAGYIALEVGIASGAEDILIPETTTDLDKIVEELQIAKKRGKKSSIIVVAEGDESGGAMEVAKQIEGKTGFDTRVTILGHMQRGGSPTSRERLMAARFGYIAVKALLEGKKNVAVGIWKGEYTYTPLTDAVKKVPKVDPIDLALCRTLAI</sequence>
<evidence type="ECO:0000256" key="3">
    <source>
        <dbReference type="ARBA" id="ARBA00004679"/>
    </source>
</evidence>
<comment type="similarity">
    <text evidence="14">Belongs to the phosphofructokinase type A (PFKA) family. ATP-dependent PFK group I subfamily. Prokaryotic clade 'B1' sub-subfamily.</text>
</comment>
<dbReference type="PROSITE" id="PS00433">
    <property type="entry name" value="PHOSPHOFRUCTOKINASE"/>
    <property type="match status" value="1"/>
</dbReference>
<dbReference type="GO" id="GO:0070095">
    <property type="term" value="F:fructose-6-phosphate binding"/>
    <property type="evidence" value="ECO:0007669"/>
    <property type="project" value="TreeGrafter"/>
</dbReference>
<feature type="binding site" evidence="14">
    <location>
        <position position="250"/>
    </location>
    <ligand>
        <name>substrate</name>
        <note>ligand shared between dimeric partners</note>
    </ligand>
</feature>
<dbReference type="InterPro" id="IPR000023">
    <property type="entry name" value="Phosphofructokinase_dom"/>
</dbReference>
<comment type="catalytic activity">
    <reaction evidence="13 14">
        <text>beta-D-fructose 6-phosphate + ATP = beta-D-fructose 1,6-bisphosphate + ADP + H(+)</text>
        <dbReference type="Rhea" id="RHEA:16109"/>
        <dbReference type="ChEBI" id="CHEBI:15378"/>
        <dbReference type="ChEBI" id="CHEBI:30616"/>
        <dbReference type="ChEBI" id="CHEBI:32966"/>
        <dbReference type="ChEBI" id="CHEBI:57634"/>
        <dbReference type="ChEBI" id="CHEBI:456216"/>
        <dbReference type="EC" id="2.7.1.11"/>
    </reaction>
</comment>
<dbReference type="AlphaFoldDB" id="A0A0G4K571"/>
<evidence type="ECO:0000256" key="2">
    <source>
        <dbReference type="ARBA" id="ARBA00004496"/>
    </source>
</evidence>
<feature type="binding site" description="in other chain" evidence="14">
    <location>
        <position position="216"/>
    </location>
    <ligand>
        <name>ADP</name>
        <dbReference type="ChEBI" id="CHEBI:456216"/>
        <note>allosteric activator; ligand shared between dimeric partners</note>
    </ligand>
</feature>
<dbReference type="GO" id="GO:0046872">
    <property type="term" value="F:metal ion binding"/>
    <property type="evidence" value="ECO:0007669"/>
    <property type="project" value="UniProtKB-KW"/>
</dbReference>
<name>A0A0G4K571_9SPIR</name>
<dbReference type="PANTHER" id="PTHR13697">
    <property type="entry name" value="PHOSPHOFRUCTOKINASE"/>
    <property type="match status" value="1"/>
</dbReference>
<dbReference type="OrthoDB" id="9802503at2"/>
<dbReference type="GO" id="GO:0005524">
    <property type="term" value="F:ATP binding"/>
    <property type="evidence" value="ECO:0007669"/>
    <property type="project" value="UniProtKB-UniRule"/>
</dbReference>
<feature type="binding site" evidence="14">
    <location>
        <begin position="105"/>
        <end position="108"/>
    </location>
    <ligand>
        <name>ATP</name>
        <dbReference type="ChEBI" id="CHEBI:30616"/>
    </ligand>
</feature>
<dbReference type="GO" id="GO:0042802">
    <property type="term" value="F:identical protein binding"/>
    <property type="evidence" value="ECO:0007669"/>
    <property type="project" value="TreeGrafter"/>
</dbReference>
<dbReference type="InterPro" id="IPR022953">
    <property type="entry name" value="ATP_PFK"/>
</dbReference>
<dbReference type="PRINTS" id="PR00476">
    <property type="entry name" value="PHFRCTKINASE"/>
</dbReference>
<evidence type="ECO:0000256" key="5">
    <source>
        <dbReference type="ARBA" id="ARBA00022533"/>
    </source>
</evidence>
<keyword evidence="7 14" id="KW-0479">Metal-binding</keyword>
<dbReference type="InterPro" id="IPR012003">
    <property type="entry name" value="ATP_PFK_prok-type"/>
</dbReference>
<evidence type="ECO:0000256" key="14">
    <source>
        <dbReference type="HAMAP-Rule" id="MF_00339"/>
    </source>
</evidence>
<feature type="binding site" description="in other chain" evidence="14">
    <location>
        <begin position="190"/>
        <end position="192"/>
    </location>
    <ligand>
        <name>ADP</name>
        <dbReference type="ChEBI" id="CHEBI:456216"/>
        <note>allosteric activator; ligand shared between dimeric partners</note>
    </ligand>
</feature>
<feature type="binding site" evidence="14">
    <location>
        <begin position="75"/>
        <end position="76"/>
    </location>
    <ligand>
        <name>ATP</name>
        <dbReference type="ChEBI" id="CHEBI:30616"/>
    </ligand>
</feature>
<evidence type="ECO:0000256" key="13">
    <source>
        <dbReference type="ARBA" id="ARBA00048070"/>
    </source>
</evidence>
<dbReference type="GO" id="GO:0030388">
    <property type="term" value="P:fructose 1,6-bisphosphate metabolic process"/>
    <property type="evidence" value="ECO:0007669"/>
    <property type="project" value="TreeGrafter"/>
</dbReference>
<dbReference type="Gene3D" id="3.40.50.460">
    <property type="entry name" value="Phosphofructokinase domain"/>
    <property type="match status" value="1"/>
</dbReference>
<dbReference type="Gene3D" id="3.40.50.450">
    <property type="match status" value="1"/>
</dbReference>
<organism evidence="16 17">
    <name type="scientific">Brachyspira suanatina</name>
    <dbReference type="NCBI Taxonomy" id="381802"/>
    <lineage>
        <taxon>Bacteria</taxon>
        <taxon>Pseudomonadati</taxon>
        <taxon>Spirochaetota</taxon>
        <taxon>Spirochaetia</taxon>
        <taxon>Brachyspirales</taxon>
        <taxon>Brachyspiraceae</taxon>
        <taxon>Brachyspira</taxon>
    </lineage>
</organism>
<dbReference type="Proteomes" id="UP000043763">
    <property type="component" value="Unassembled WGS sequence"/>
</dbReference>
<dbReference type="FunFam" id="3.40.50.460:FF:000002">
    <property type="entry name" value="ATP-dependent 6-phosphofructokinase"/>
    <property type="match status" value="1"/>
</dbReference>
<comment type="function">
    <text evidence="14">Catalyzes the phosphorylation of D-fructose 6-phosphate to fructose 1,6-bisphosphate by ATP, the first committing step of glycolysis.</text>
</comment>
<dbReference type="GO" id="GO:0061621">
    <property type="term" value="P:canonical glycolysis"/>
    <property type="evidence" value="ECO:0007669"/>
    <property type="project" value="TreeGrafter"/>
</dbReference>
<dbReference type="EC" id="2.7.1.11" evidence="14"/>
<feature type="binding site" description="in other chain" evidence="14">
    <location>
        <begin position="218"/>
        <end position="220"/>
    </location>
    <ligand>
        <name>ADP</name>
        <dbReference type="ChEBI" id="CHEBI:456216"/>
        <note>allosteric activator; ligand shared between dimeric partners</note>
    </ligand>
</feature>
<keyword evidence="12 14" id="KW-0324">Glycolysis</keyword>
<dbReference type="NCBIfam" id="TIGR02482">
    <property type="entry name" value="PFKA_ATP"/>
    <property type="match status" value="1"/>
</dbReference>
<feature type="domain" description="Phosphofructokinase" evidence="15">
    <location>
        <begin position="6"/>
        <end position="282"/>
    </location>
</feature>
<evidence type="ECO:0000256" key="10">
    <source>
        <dbReference type="ARBA" id="ARBA00022840"/>
    </source>
</evidence>
<comment type="pathway">
    <text evidence="3 14">Carbohydrate degradation; glycolysis; D-glyceraldehyde 3-phosphate and glycerone phosphate from D-glucose: step 3/4.</text>
</comment>
<dbReference type="InterPro" id="IPR015912">
    <property type="entry name" value="Phosphofructokinase_CS"/>
</dbReference>
<dbReference type="GO" id="GO:0006002">
    <property type="term" value="P:fructose 6-phosphate metabolic process"/>
    <property type="evidence" value="ECO:0007669"/>
    <property type="project" value="UniProtKB-UniRule"/>
</dbReference>
<dbReference type="NCBIfam" id="NF002872">
    <property type="entry name" value="PRK03202.1"/>
    <property type="match status" value="1"/>
</dbReference>
<evidence type="ECO:0000256" key="7">
    <source>
        <dbReference type="ARBA" id="ARBA00022723"/>
    </source>
</evidence>
<protein>
    <recommendedName>
        <fullName evidence="14">ATP-dependent 6-phosphofructokinase</fullName>
        <shortName evidence="14">ATP-PFK</shortName>
        <shortName evidence="14">Phosphofructokinase</shortName>
        <ecNumber evidence="14">2.7.1.11</ecNumber>
    </recommendedName>
    <alternativeName>
        <fullName evidence="14">Phosphohexokinase</fullName>
    </alternativeName>
</protein>
<proteinExistence type="inferred from homology"/>
<evidence type="ECO:0000259" key="15">
    <source>
        <dbReference type="Pfam" id="PF00365"/>
    </source>
</evidence>